<evidence type="ECO:0000256" key="1">
    <source>
        <dbReference type="ARBA" id="ARBA00000217"/>
    </source>
</evidence>
<dbReference type="CDD" id="cd03419">
    <property type="entry name" value="GRX_GRXh_1_2_like"/>
    <property type="match status" value="1"/>
</dbReference>
<reference evidence="9 10" key="1">
    <citation type="journal article" date="2008" name="Nature">
        <title>The genome of Laccaria bicolor provides insights into mycorrhizal symbiosis.</title>
        <authorList>
            <person name="Martin F."/>
            <person name="Aerts A."/>
            <person name="Ahren D."/>
            <person name="Brun A."/>
            <person name="Danchin E.G.J."/>
            <person name="Duchaussoy F."/>
            <person name="Gibon J."/>
            <person name="Kohler A."/>
            <person name="Lindquist E."/>
            <person name="Pereda V."/>
            <person name="Salamov A."/>
            <person name="Shapiro H.J."/>
            <person name="Wuyts J."/>
            <person name="Blaudez D."/>
            <person name="Buee M."/>
            <person name="Brokstein P."/>
            <person name="Canbaeck B."/>
            <person name="Cohen D."/>
            <person name="Courty P.E."/>
            <person name="Coutinho P.M."/>
            <person name="Delaruelle C."/>
            <person name="Detter J.C."/>
            <person name="Deveau A."/>
            <person name="DiFazio S."/>
            <person name="Duplessis S."/>
            <person name="Fraissinet-Tachet L."/>
            <person name="Lucic E."/>
            <person name="Frey-Klett P."/>
            <person name="Fourrey C."/>
            <person name="Feussner I."/>
            <person name="Gay G."/>
            <person name="Grimwood J."/>
            <person name="Hoegger P.J."/>
            <person name="Jain P."/>
            <person name="Kilaru S."/>
            <person name="Labbe J."/>
            <person name="Lin Y.C."/>
            <person name="Legue V."/>
            <person name="Le Tacon F."/>
            <person name="Marmeisse R."/>
            <person name="Melayah D."/>
            <person name="Montanini B."/>
            <person name="Muratet M."/>
            <person name="Nehls U."/>
            <person name="Niculita-Hirzel H."/>
            <person name="Oudot-Le Secq M.P."/>
            <person name="Peter M."/>
            <person name="Quesneville H."/>
            <person name="Rajashekar B."/>
            <person name="Reich M."/>
            <person name="Rouhier N."/>
            <person name="Schmutz J."/>
            <person name="Yin T."/>
            <person name="Chalot M."/>
            <person name="Henrissat B."/>
            <person name="Kuees U."/>
            <person name="Lucas S."/>
            <person name="Van de Peer Y."/>
            <person name="Podila G.K."/>
            <person name="Polle A."/>
            <person name="Pukkila P.J."/>
            <person name="Richardson P.M."/>
            <person name="Rouze P."/>
            <person name="Sanders I.R."/>
            <person name="Stajich J.E."/>
            <person name="Tunlid A."/>
            <person name="Tuskan G."/>
            <person name="Grigoriev I.V."/>
        </authorList>
    </citation>
    <scope>NUCLEOTIDE SEQUENCE [LARGE SCALE GENOMIC DNA]</scope>
    <source>
        <strain evidence="10">S238N-H82 / ATCC MYA-4686</strain>
    </source>
</reference>
<protein>
    <recommendedName>
        <fullName evidence="2">glutathione peroxidase</fullName>
        <ecNumber evidence="2">1.11.1.9</ecNumber>
    </recommendedName>
</protein>
<evidence type="ECO:0000259" key="8">
    <source>
        <dbReference type="Pfam" id="PF00462"/>
    </source>
</evidence>
<keyword evidence="3" id="KW-0813">Transport</keyword>
<dbReference type="Pfam" id="PF00462">
    <property type="entry name" value="Glutaredoxin"/>
    <property type="match status" value="1"/>
</dbReference>
<dbReference type="GeneID" id="6083806"/>
<dbReference type="InterPro" id="IPR011899">
    <property type="entry name" value="Glutaredoxin_euk/vir"/>
</dbReference>
<comment type="catalytic activity">
    <reaction evidence="1">
        <text>2 glutathione + H2O2 = glutathione disulfide + 2 H2O</text>
        <dbReference type="Rhea" id="RHEA:16833"/>
        <dbReference type="ChEBI" id="CHEBI:15377"/>
        <dbReference type="ChEBI" id="CHEBI:16240"/>
        <dbReference type="ChEBI" id="CHEBI:57925"/>
        <dbReference type="ChEBI" id="CHEBI:58297"/>
        <dbReference type="EC" id="1.11.1.9"/>
    </reaction>
</comment>
<dbReference type="STRING" id="486041.B0DW47"/>
<keyword evidence="4" id="KW-0249">Electron transport</keyword>
<dbReference type="PROSITE" id="PS00195">
    <property type="entry name" value="GLUTAREDOXIN_1"/>
    <property type="match status" value="1"/>
</dbReference>
<dbReference type="EC" id="1.11.1.9" evidence="2"/>
<dbReference type="GO" id="GO:0034599">
    <property type="term" value="P:cellular response to oxidative stress"/>
    <property type="evidence" value="ECO:0007669"/>
    <property type="project" value="TreeGrafter"/>
</dbReference>
<name>B0DW47_LACBS</name>
<evidence type="ECO:0000313" key="10">
    <source>
        <dbReference type="Proteomes" id="UP000001194"/>
    </source>
</evidence>
<gene>
    <name evidence="9" type="primary">LbGrx1</name>
    <name evidence="9" type="ORF">LACBIDRAFT_240178</name>
</gene>
<dbReference type="InterPro" id="IPR014025">
    <property type="entry name" value="Glutaredoxin_subgr"/>
</dbReference>
<accession>B0DW47</accession>
<dbReference type="EMBL" id="DS547142">
    <property type="protein sequence ID" value="EDR01118.1"/>
    <property type="molecule type" value="Genomic_DNA"/>
</dbReference>
<dbReference type="GO" id="GO:0015038">
    <property type="term" value="F:glutathione disulfide oxidoreductase activity"/>
    <property type="evidence" value="ECO:0007669"/>
    <property type="project" value="TreeGrafter"/>
</dbReference>
<dbReference type="SUPFAM" id="SSF52833">
    <property type="entry name" value="Thioredoxin-like"/>
    <property type="match status" value="1"/>
</dbReference>
<dbReference type="Gene3D" id="3.40.30.10">
    <property type="entry name" value="Glutaredoxin"/>
    <property type="match status" value="1"/>
</dbReference>
<dbReference type="PRINTS" id="PR00160">
    <property type="entry name" value="GLUTAREDOXIN"/>
</dbReference>
<sequence length="95" mass="10393">STVSGNKVAIFSKSYCPYCANAKALFAKEFPGITPTVVELNLRKDGPEIQSYLLEKTGQRTVPNVFVAHKHIGGNDDTQALFRAGKLAQLLRVRS</sequence>
<dbReference type="NCBIfam" id="TIGR02180">
    <property type="entry name" value="GRX_euk"/>
    <property type="match status" value="1"/>
</dbReference>
<evidence type="ECO:0000313" key="9">
    <source>
        <dbReference type="EMBL" id="EDR01118.1"/>
    </source>
</evidence>
<dbReference type="RefSeq" id="XP_001888160.1">
    <property type="nucleotide sequence ID" value="XM_001888125.1"/>
</dbReference>
<dbReference type="InterPro" id="IPR011767">
    <property type="entry name" value="GLR_AS"/>
</dbReference>
<proteinExistence type="predicted"/>
<dbReference type="InterPro" id="IPR002109">
    <property type="entry name" value="Glutaredoxin"/>
</dbReference>
<dbReference type="AlphaFoldDB" id="B0DW47"/>
<dbReference type="FunCoup" id="B0DW47">
    <property type="interactions" value="221"/>
</dbReference>
<feature type="domain" description="Glutaredoxin" evidence="8">
    <location>
        <begin position="8"/>
        <end position="72"/>
    </location>
</feature>
<feature type="non-terminal residue" evidence="9">
    <location>
        <position position="1"/>
    </location>
</feature>
<dbReference type="GO" id="GO:0004364">
    <property type="term" value="F:glutathione transferase activity"/>
    <property type="evidence" value="ECO:0007669"/>
    <property type="project" value="UniProtKB-EC"/>
</dbReference>
<evidence type="ECO:0000256" key="7">
    <source>
        <dbReference type="ARBA" id="ARBA00035808"/>
    </source>
</evidence>
<dbReference type="Proteomes" id="UP000001194">
    <property type="component" value="Unassembled WGS sequence"/>
</dbReference>
<dbReference type="PROSITE" id="PS51354">
    <property type="entry name" value="GLUTAREDOXIN_2"/>
    <property type="match status" value="1"/>
</dbReference>
<dbReference type="InParanoid" id="B0DW47"/>
<keyword evidence="10" id="KW-1185">Reference proteome</keyword>
<evidence type="ECO:0000256" key="2">
    <source>
        <dbReference type="ARBA" id="ARBA00012310"/>
    </source>
</evidence>
<dbReference type="OrthoDB" id="418495at2759"/>
<evidence type="ECO:0000256" key="5">
    <source>
        <dbReference type="ARBA" id="ARBA00023157"/>
    </source>
</evidence>
<dbReference type="KEGG" id="lbc:LACBIDRAFT_240178"/>
<evidence type="ECO:0000256" key="3">
    <source>
        <dbReference type="ARBA" id="ARBA00022448"/>
    </source>
</evidence>
<dbReference type="GO" id="GO:0005737">
    <property type="term" value="C:cytoplasm"/>
    <property type="evidence" value="ECO:0007669"/>
    <property type="project" value="TreeGrafter"/>
</dbReference>
<comment type="catalytic activity">
    <reaction evidence="7">
        <text>1-chloro-2,4-dinitrobenzene + glutathione = 2,4-dinitrophenyl-S-glutathione + chloride + H(+)</text>
        <dbReference type="Rhea" id="RHEA:51220"/>
        <dbReference type="ChEBI" id="CHEBI:15378"/>
        <dbReference type="ChEBI" id="CHEBI:17996"/>
        <dbReference type="ChEBI" id="CHEBI:34718"/>
        <dbReference type="ChEBI" id="CHEBI:57925"/>
        <dbReference type="ChEBI" id="CHEBI:133977"/>
        <dbReference type="EC" id="2.5.1.18"/>
    </reaction>
</comment>
<dbReference type="PANTHER" id="PTHR45694">
    <property type="entry name" value="GLUTAREDOXIN 2"/>
    <property type="match status" value="1"/>
</dbReference>
<dbReference type="HOGENOM" id="CLU_026126_7_2_1"/>
<dbReference type="FunFam" id="3.40.30.10:FF:000026">
    <property type="entry name" value="Glutaredoxin 2"/>
    <property type="match status" value="1"/>
</dbReference>
<keyword evidence="6" id="KW-0676">Redox-active center</keyword>
<evidence type="ECO:0000256" key="4">
    <source>
        <dbReference type="ARBA" id="ARBA00022982"/>
    </source>
</evidence>
<evidence type="ECO:0000256" key="6">
    <source>
        <dbReference type="ARBA" id="ARBA00023284"/>
    </source>
</evidence>
<keyword evidence="5" id="KW-1015">Disulfide bond</keyword>
<dbReference type="GO" id="GO:0004602">
    <property type="term" value="F:glutathione peroxidase activity"/>
    <property type="evidence" value="ECO:0007669"/>
    <property type="project" value="UniProtKB-EC"/>
</dbReference>
<dbReference type="PANTHER" id="PTHR45694:SF18">
    <property type="entry name" value="GLUTAREDOXIN-1-RELATED"/>
    <property type="match status" value="1"/>
</dbReference>
<dbReference type="InterPro" id="IPR036249">
    <property type="entry name" value="Thioredoxin-like_sf"/>
</dbReference>
<organism evidence="10">
    <name type="scientific">Laccaria bicolor (strain S238N-H82 / ATCC MYA-4686)</name>
    <name type="common">Bicoloured deceiver</name>
    <name type="synonym">Laccaria laccata var. bicolor</name>
    <dbReference type="NCBI Taxonomy" id="486041"/>
    <lineage>
        <taxon>Eukaryota</taxon>
        <taxon>Fungi</taxon>
        <taxon>Dikarya</taxon>
        <taxon>Basidiomycota</taxon>
        <taxon>Agaricomycotina</taxon>
        <taxon>Agaricomycetes</taxon>
        <taxon>Agaricomycetidae</taxon>
        <taxon>Agaricales</taxon>
        <taxon>Agaricineae</taxon>
        <taxon>Hydnangiaceae</taxon>
        <taxon>Laccaria</taxon>
    </lineage>
</organism>